<evidence type="ECO:0000313" key="3">
    <source>
        <dbReference type="EMBL" id="PVZ11586.1"/>
    </source>
</evidence>
<evidence type="ECO:0000313" key="4">
    <source>
        <dbReference type="Proteomes" id="UP000245462"/>
    </source>
</evidence>
<proteinExistence type="predicted"/>
<evidence type="ECO:0000256" key="1">
    <source>
        <dbReference type="SAM" id="Phobius"/>
    </source>
</evidence>
<comment type="caution">
    <text evidence="3">The sequence shown here is derived from an EMBL/GenBank/DDBJ whole genome shotgun (WGS) entry which is preliminary data.</text>
</comment>
<sequence length="604" mass="67067">MTINRLRYILISLFLCLAWYGQAQVSFTVQAPTSVAMGEQFRVSFTLKNATGTDFKAPAMSDFDVLFGPATARSSSTSVINGKTTSTTAVTYTYTLMPKGTGSFRIGEASIRANDRNYTTKSATIKVLPADKKASGKGQGASPTTRVDANSLFVRAIINKTRVYEQEAVLVTYKLYTLHPNLQFEQVKFPEYEGFISQDVEDDAEKQYALENYNGRNYQTAVLRQSLLFPQKSGRLTIPSGHFQVVVAVRREIADIDDFFNLQPYENVRRTLTTSPVNIDVTPLPDPKPEGFDGAVGSYRISASFGAQQAKTNEALTLKVTIHGSGNIKLMGDPKVRFPDSFEQYDPKAESSLRVTTSGADGERTIEFYVVPRQTGRFSIPAFGITYFDPASRSYKTASTQAFTVQVAKGKGESATMSGSGPDGIRMLGQDINYLKTAHTHATTGVASFAFSFLYWGIYLLLFLLAILLLFLYRRRMKMIADEAGMRWRKANRVATKRLRQAAAYKQSSRGDLFYEEVLRAVWGYLGDKLGIAVSELNKNNVADRLMQMDGIAQPLVDELLGVIETCEFARYAPDSNEHAAMDAVYERVCSIIEQIDNSKSPKR</sequence>
<dbReference type="OrthoDB" id="2079210at2"/>
<protein>
    <submittedName>
        <fullName evidence="3">Oxygen tolerance protein BatD</fullName>
    </submittedName>
</protein>
<keyword evidence="1" id="KW-1133">Transmembrane helix</keyword>
<dbReference type="Pfam" id="PF13584">
    <property type="entry name" value="BatD"/>
    <property type="match status" value="2"/>
</dbReference>
<organism evidence="3 4">
    <name type="scientific">Porphyromonas loveana</name>
    <dbReference type="NCBI Taxonomy" id="1884669"/>
    <lineage>
        <taxon>Bacteria</taxon>
        <taxon>Pseudomonadati</taxon>
        <taxon>Bacteroidota</taxon>
        <taxon>Bacteroidia</taxon>
        <taxon>Bacteroidales</taxon>
        <taxon>Porphyromonadaceae</taxon>
        <taxon>Porphyromonas</taxon>
    </lineage>
</organism>
<accession>A0A2U1FHF8</accession>
<feature type="signal peptide" evidence="2">
    <location>
        <begin position="1"/>
        <end position="23"/>
    </location>
</feature>
<keyword evidence="2" id="KW-0732">Signal</keyword>
<feature type="transmembrane region" description="Helical" evidence="1">
    <location>
        <begin position="453"/>
        <end position="473"/>
    </location>
</feature>
<dbReference type="AlphaFoldDB" id="A0A2U1FHF8"/>
<evidence type="ECO:0000256" key="2">
    <source>
        <dbReference type="SAM" id="SignalP"/>
    </source>
</evidence>
<dbReference type="RefSeq" id="WP_116679109.1">
    <property type="nucleotide sequence ID" value="NZ_QEKY01000006.1"/>
</dbReference>
<dbReference type="Proteomes" id="UP000245462">
    <property type="component" value="Unassembled WGS sequence"/>
</dbReference>
<name>A0A2U1FHF8_9PORP</name>
<dbReference type="PANTHER" id="PTHR40940:SF2">
    <property type="entry name" value="BATD"/>
    <property type="match status" value="1"/>
</dbReference>
<dbReference type="InterPro" id="IPR025738">
    <property type="entry name" value="BatD"/>
</dbReference>
<dbReference type="PANTHER" id="PTHR40940">
    <property type="entry name" value="PROTEIN BATD-RELATED"/>
    <property type="match status" value="1"/>
</dbReference>
<keyword evidence="1" id="KW-0812">Transmembrane</keyword>
<reference evidence="3 4" key="1">
    <citation type="submission" date="2018-04" db="EMBL/GenBank/DDBJ databases">
        <title>Genomic Encyclopedia of Type Strains, Phase IV (KMG-IV): sequencing the most valuable type-strain genomes for metagenomic binning, comparative biology and taxonomic classification.</title>
        <authorList>
            <person name="Goeker M."/>
        </authorList>
    </citation>
    <scope>NUCLEOTIDE SEQUENCE [LARGE SCALE GENOMIC DNA]</scope>
    <source>
        <strain evidence="3 4">DSM 28520</strain>
    </source>
</reference>
<feature type="chain" id="PRO_5015495713" evidence="2">
    <location>
        <begin position="24"/>
        <end position="604"/>
    </location>
</feature>
<keyword evidence="1" id="KW-0472">Membrane</keyword>
<gene>
    <name evidence="3" type="ORF">C7382_10648</name>
</gene>
<keyword evidence="4" id="KW-1185">Reference proteome</keyword>
<dbReference type="GeneID" id="94550556"/>
<dbReference type="EMBL" id="QEKY01000006">
    <property type="protein sequence ID" value="PVZ11586.1"/>
    <property type="molecule type" value="Genomic_DNA"/>
</dbReference>